<dbReference type="SUPFAM" id="SSF81606">
    <property type="entry name" value="PP2C-like"/>
    <property type="match status" value="1"/>
</dbReference>
<evidence type="ECO:0000259" key="4">
    <source>
        <dbReference type="SMART" id="SM00331"/>
    </source>
</evidence>
<name>A0A919A217_9ACTN</name>
<keyword evidence="6" id="KW-1185">Reference proteome</keyword>
<feature type="region of interest" description="Disordered" evidence="2">
    <location>
        <begin position="353"/>
        <end position="449"/>
    </location>
</feature>
<dbReference type="Proteomes" id="UP000641386">
    <property type="component" value="Unassembled WGS sequence"/>
</dbReference>
<reference evidence="5" key="1">
    <citation type="journal article" date="2014" name="Int. J. Syst. Evol. Microbiol.">
        <title>Complete genome sequence of Corynebacterium casei LMG S-19264T (=DSM 44701T), isolated from a smear-ripened cheese.</title>
        <authorList>
            <consortium name="US DOE Joint Genome Institute (JGI-PGF)"/>
            <person name="Walter F."/>
            <person name="Albersmeier A."/>
            <person name="Kalinowski J."/>
            <person name="Ruckert C."/>
        </authorList>
    </citation>
    <scope>NUCLEOTIDE SEQUENCE</scope>
    <source>
        <strain evidence="5">JCM 3302</strain>
    </source>
</reference>
<dbReference type="InterPro" id="IPR001932">
    <property type="entry name" value="PPM-type_phosphatase-like_dom"/>
</dbReference>
<feature type="domain" description="PPM-type phosphatase" evidence="4">
    <location>
        <begin position="117"/>
        <end position="335"/>
    </location>
</feature>
<feature type="transmembrane region" description="Helical" evidence="3">
    <location>
        <begin position="64"/>
        <end position="81"/>
    </location>
</feature>
<dbReference type="InterPro" id="IPR052016">
    <property type="entry name" value="Bact_Sigma-Reg"/>
</dbReference>
<organism evidence="5 6">
    <name type="scientific">Streptomyces spiralis</name>
    <dbReference type="NCBI Taxonomy" id="66376"/>
    <lineage>
        <taxon>Bacteria</taxon>
        <taxon>Bacillati</taxon>
        <taxon>Actinomycetota</taxon>
        <taxon>Actinomycetes</taxon>
        <taxon>Kitasatosporales</taxon>
        <taxon>Streptomycetaceae</taxon>
        <taxon>Streptomyces</taxon>
    </lineage>
</organism>
<dbReference type="EMBL" id="BNBC01000020">
    <property type="protein sequence ID" value="GHE82698.1"/>
    <property type="molecule type" value="Genomic_DNA"/>
</dbReference>
<dbReference type="InterPro" id="IPR036457">
    <property type="entry name" value="PPM-type-like_dom_sf"/>
</dbReference>
<dbReference type="AlphaFoldDB" id="A0A919A217"/>
<keyword evidence="3" id="KW-0472">Membrane</keyword>
<dbReference type="Pfam" id="PF07228">
    <property type="entry name" value="SpoIIE"/>
    <property type="match status" value="1"/>
</dbReference>
<comment type="caution">
    <text evidence="5">The sequence shown here is derived from an EMBL/GenBank/DDBJ whole genome shotgun (WGS) entry which is preliminary data.</text>
</comment>
<evidence type="ECO:0000256" key="3">
    <source>
        <dbReference type="SAM" id="Phobius"/>
    </source>
</evidence>
<dbReference type="SMART" id="SM00331">
    <property type="entry name" value="PP2C_SIG"/>
    <property type="match status" value="1"/>
</dbReference>
<gene>
    <name evidence="5" type="ORF">GCM10014715_43140</name>
</gene>
<sequence>MLFVAVIVDVLIPPEFSVFPLLVAAPVLAAPVYSLAGTIATGVVTELLGMAMGYTKGNVALTEYFVRFATIAVLTVLAALLNRAMARDRRQLKDTREVAEAVQRAVLPIPPARVGPLDVASRYRAAAREAAIGGDLYAIRPTPDGVRMMIADVRGKGLGAVRIVNRLLGVFYEAAAHIPDLTDAVDLLEELMQRIDAEEAGPESFATAVLIDVPNDGSALYIVNLGHPAPLLVHRGRASPLEPSAPSLPLGLGDLGRRRVPVDRYALPPDATLVLFTDGLVEARDRHGTFYDPVPFLSRPLPTAPGVILDALIADLTRHTEGHLEDDAALMAVARLPDAPNDAHKARSHTCGVAQQCQARQPHPDVRPAGSPRRCPCHPAPEHPAHVQLAPGRAEGAPEGRPADPSPLADRHDDGGLRRSERGKGARRDRQAVRCRGRLKRKRPRISPGPLTCVHSAGFEPATF</sequence>
<evidence type="ECO:0000256" key="1">
    <source>
        <dbReference type="ARBA" id="ARBA00022801"/>
    </source>
</evidence>
<evidence type="ECO:0000256" key="2">
    <source>
        <dbReference type="SAM" id="MobiDB-lite"/>
    </source>
</evidence>
<keyword evidence="3" id="KW-1133">Transmembrane helix</keyword>
<dbReference type="Gene3D" id="3.60.40.10">
    <property type="entry name" value="PPM-type phosphatase domain"/>
    <property type="match status" value="1"/>
</dbReference>
<dbReference type="PANTHER" id="PTHR43156:SF2">
    <property type="entry name" value="STAGE II SPORULATION PROTEIN E"/>
    <property type="match status" value="1"/>
</dbReference>
<accession>A0A919A217</accession>
<reference evidence="5" key="2">
    <citation type="submission" date="2020-09" db="EMBL/GenBank/DDBJ databases">
        <authorList>
            <person name="Sun Q."/>
            <person name="Ohkuma M."/>
        </authorList>
    </citation>
    <scope>NUCLEOTIDE SEQUENCE</scope>
    <source>
        <strain evidence="5">JCM 3302</strain>
    </source>
</reference>
<dbReference type="PANTHER" id="PTHR43156">
    <property type="entry name" value="STAGE II SPORULATION PROTEIN E-RELATED"/>
    <property type="match status" value="1"/>
</dbReference>
<evidence type="ECO:0000313" key="5">
    <source>
        <dbReference type="EMBL" id="GHE82698.1"/>
    </source>
</evidence>
<proteinExistence type="predicted"/>
<evidence type="ECO:0000313" key="6">
    <source>
        <dbReference type="Proteomes" id="UP000641386"/>
    </source>
</evidence>
<protein>
    <recommendedName>
        <fullName evidence="4">PPM-type phosphatase domain-containing protein</fullName>
    </recommendedName>
</protein>
<feature type="transmembrane region" description="Helical" evidence="3">
    <location>
        <begin position="21"/>
        <end position="44"/>
    </location>
</feature>
<dbReference type="GO" id="GO:0016791">
    <property type="term" value="F:phosphatase activity"/>
    <property type="evidence" value="ECO:0007669"/>
    <property type="project" value="TreeGrafter"/>
</dbReference>
<keyword evidence="3" id="KW-0812">Transmembrane</keyword>
<feature type="compositionally biased region" description="Basic and acidic residues" evidence="2">
    <location>
        <begin position="409"/>
        <end position="432"/>
    </location>
</feature>
<feature type="compositionally biased region" description="Basic residues" evidence="2">
    <location>
        <begin position="433"/>
        <end position="445"/>
    </location>
</feature>
<keyword evidence="1" id="KW-0378">Hydrolase</keyword>